<dbReference type="Gene3D" id="6.20.250.70">
    <property type="match status" value="1"/>
</dbReference>
<organism evidence="2">
    <name type="scientific">Absidia glauca</name>
    <name type="common">Pin mould</name>
    <dbReference type="NCBI Taxonomy" id="4829"/>
    <lineage>
        <taxon>Eukaryota</taxon>
        <taxon>Fungi</taxon>
        <taxon>Fungi incertae sedis</taxon>
        <taxon>Mucoromycota</taxon>
        <taxon>Mucoromycotina</taxon>
        <taxon>Mucoromycetes</taxon>
        <taxon>Mucorales</taxon>
        <taxon>Cunninghamellaceae</taxon>
        <taxon>Absidia</taxon>
    </lineage>
</organism>
<dbReference type="PANTHER" id="PTHR28155">
    <property type="entry name" value="ACR243WP"/>
    <property type="match status" value="1"/>
</dbReference>
<feature type="region of interest" description="Disordered" evidence="1">
    <location>
        <begin position="183"/>
        <end position="233"/>
    </location>
</feature>
<feature type="compositionally biased region" description="Basic residues" evidence="1">
    <location>
        <begin position="219"/>
        <end position="233"/>
    </location>
</feature>
<dbReference type="GO" id="GO:0006360">
    <property type="term" value="P:transcription by RNA polymerase I"/>
    <property type="evidence" value="ECO:0007669"/>
    <property type="project" value="InterPro"/>
</dbReference>
<sequence length="233" mass="26649">MPSSIEETLPEGFTKFDADKHESTVFDYEAIANDDDKELWLIRVPEEISEQNLTSMQIKVSKTAGKPLSRLQLDEKDMYCMYRVPEGKTLDSDVGVSGQEMLGLSCMVPSQDQKGKLVFAPKEISNYFILDEEVTIPDGTQLAESIRDKPVVKRQHPEGLQMRFKPYGFDTCAPTDVDLDDIHTTSTIPKKTKKDDDDSHTDKKRKKDLDDEATNEDKKKKKKEKKKEKKEKK</sequence>
<evidence type="ECO:0000313" key="2">
    <source>
        <dbReference type="EMBL" id="SAM01853.1"/>
    </source>
</evidence>
<evidence type="ECO:0000313" key="3">
    <source>
        <dbReference type="Proteomes" id="UP000078561"/>
    </source>
</evidence>
<evidence type="ECO:0000256" key="1">
    <source>
        <dbReference type="SAM" id="MobiDB-lite"/>
    </source>
</evidence>
<protein>
    <recommendedName>
        <fullName evidence="4">DNA-directed RNA polymerase I, subunit RPA34.5</fullName>
    </recommendedName>
</protein>
<dbReference type="OrthoDB" id="76224at2759"/>
<dbReference type="OMA" id="VEVWVIR"/>
<keyword evidence="3" id="KW-1185">Reference proteome</keyword>
<dbReference type="InterPro" id="IPR053263">
    <property type="entry name" value="Euk_RPA34_RNAP_subunit"/>
</dbReference>
<dbReference type="PANTHER" id="PTHR28155:SF1">
    <property type="entry name" value="DNA-DIRECTED RNA POLYMERASE I SUBUNIT RPA34.5-DOMAIN-CONTAINING PROTEIN"/>
    <property type="match status" value="1"/>
</dbReference>
<reference evidence="2" key="1">
    <citation type="submission" date="2016-04" db="EMBL/GenBank/DDBJ databases">
        <authorList>
            <person name="Evans L.H."/>
            <person name="Alamgir A."/>
            <person name="Owens N."/>
            <person name="Weber N.D."/>
            <person name="Virtaneva K."/>
            <person name="Barbian K."/>
            <person name="Babar A."/>
            <person name="Rosenke K."/>
        </authorList>
    </citation>
    <scope>NUCLEOTIDE SEQUENCE [LARGE SCALE GENOMIC DNA]</scope>
    <source>
        <strain evidence="2">CBS 101.48</strain>
    </source>
</reference>
<dbReference type="Proteomes" id="UP000078561">
    <property type="component" value="Unassembled WGS sequence"/>
</dbReference>
<dbReference type="EMBL" id="LT553594">
    <property type="protein sequence ID" value="SAM01853.1"/>
    <property type="molecule type" value="Genomic_DNA"/>
</dbReference>
<dbReference type="AlphaFoldDB" id="A0A163JTM3"/>
<evidence type="ECO:0008006" key="4">
    <source>
        <dbReference type="Google" id="ProtNLM"/>
    </source>
</evidence>
<name>A0A163JTM3_ABSGL</name>
<gene>
    <name evidence="2" type="primary">ABSGL_07603.1 scaffold 8901</name>
</gene>
<dbReference type="Pfam" id="PF08208">
    <property type="entry name" value="RNA_polI_A34"/>
    <property type="match status" value="1"/>
</dbReference>
<proteinExistence type="predicted"/>
<dbReference type="InterPro" id="IPR013240">
    <property type="entry name" value="DNA-dir_RNA_pol1_su_RPA34"/>
</dbReference>
<accession>A0A163JTM3</accession>
<dbReference type="InParanoid" id="A0A163JTM3"/>